<dbReference type="STRING" id="1858805.M5GFL8"/>
<evidence type="ECO:0000256" key="15">
    <source>
        <dbReference type="ARBA" id="ARBA00032511"/>
    </source>
</evidence>
<gene>
    <name evidence="20" type="ORF">DACRYDRAFT_113142</name>
</gene>
<evidence type="ECO:0000256" key="1">
    <source>
        <dbReference type="ARBA" id="ARBA00004585"/>
    </source>
</evidence>
<keyword evidence="21" id="KW-1185">Reference proteome</keyword>
<dbReference type="PANTHER" id="PTHR48178">
    <property type="entry name" value="PEROXISOME BIOGENESIS FACTOR 2"/>
    <property type="match status" value="1"/>
</dbReference>
<keyword evidence="8" id="KW-0863">Zinc-finger</keyword>
<dbReference type="InterPro" id="IPR006845">
    <property type="entry name" value="Pex_N"/>
</dbReference>
<dbReference type="RefSeq" id="XP_040633326.1">
    <property type="nucleotide sequence ID" value="XM_040769573.1"/>
</dbReference>
<evidence type="ECO:0000256" key="14">
    <source>
        <dbReference type="ARBA" id="ARBA00023140"/>
    </source>
</evidence>
<dbReference type="PANTHER" id="PTHR48178:SF1">
    <property type="entry name" value="PEROXISOME BIOGENESIS FACTOR 2"/>
    <property type="match status" value="1"/>
</dbReference>
<dbReference type="EC" id="2.3.2.36" evidence="17"/>
<evidence type="ECO:0000256" key="10">
    <source>
        <dbReference type="ARBA" id="ARBA00022833"/>
    </source>
</evidence>
<keyword evidence="12" id="KW-1133">Transmembrane helix</keyword>
<comment type="pathway">
    <text evidence="2">Protein modification; protein ubiquitination.</text>
</comment>
<comment type="subcellular location">
    <subcellularLocation>
        <location evidence="1">Peroxisome membrane</location>
        <topology evidence="1">Multi-pass membrane protein</topology>
    </subcellularLocation>
</comment>
<name>M5GFL8_DACPD</name>
<dbReference type="HOGENOM" id="CLU_024591_0_0_1"/>
<dbReference type="InterPro" id="IPR025654">
    <property type="entry name" value="PEX2/10"/>
</dbReference>
<keyword evidence="6" id="KW-0812">Transmembrane</keyword>
<dbReference type="InterPro" id="IPR017907">
    <property type="entry name" value="Znf_RING_CS"/>
</dbReference>
<dbReference type="OMA" id="WHGLMEL"/>
<evidence type="ECO:0000256" key="9">
    <source>
        <dbReference type="ARBA" id="ARBA00022786"/>
    </source>
</evidence>
<accession>M5GFL8</accession>
<evidence type="ECO:0000256" key="3">
    <source>
        <dbReference type="ARBA" id="ARBA00008704"/>
    </source>
</evidence>
<protein>
    <recommendedName>
        <fullName evidence="17">RING-type E3 ubiquitin transferase (cysteine targeting)</fullName>
        <ecNumber evidence="17">2.3.2.36</ecNumber>
    </recommendedName>
    <alternativeName>
        <fullName evidence="15">Peroxin-2</fullName>
    </alternativeName>
</protein>
<evidence type="ECO:0000256" key="18">
    <source>
        <dbReference type="SAM" id="MobiDB-lite"/>
    </source>
</evidence>
<feature type="compositionally biased region" description="Acidic residues" evidence="18">
    <location>
        <begin position="381"/>
        <end position="394"/>
    </location>
</feature>
<sequence>MSLPTSWQSSWASHIPQLTAIQRTLGSFRPFPHHIPRIGQLDADLLDEELAQVLQEPLTKALQGLQSSWRGLFTLELGLLIRLILYKLSIWDNAASYGAQLQGLKLVDAHAISTSNAGPGEIRRQKLFLHALLTLGVPYLHARIRGYALSRAWPDRPRTDQRRLAWACLTSAENAHAVLGLAGFVTFLWDGRYRTITDRILGLRLVSSRRVDRVISYEYMNRQIVWHALTEFLLFLVPLVDVAALRRGIRQYLLSLRKSTYVPSLIKGLLERDPTTSSSNELKGPYTSLPPTECAICAERAALPNISYPLSNQLTASTIIGAFVPSYPVQTTYVGDCGHSYCYVCLTEKMVQAADEGKEGWRCLRCGKTVKSAARLKPVEEGEVIDGSEEDLGDPDATAAS</sequence>
<evidence type="ECO:0000259" key="19">
    <source>
        <dbReference type="Pfam" id="PF04757"/>
    </source>
</evidence>
<feature type="domain" description="Pex N-terminal" evidence="19">
    <location>
        <begin position="47"/>
        <end position="252"/>
    </location>
</feature>
<dbReference type="GO" id="GO:0005778">
    <property type="term" value="C:peroxisomal membrane"/>
    <property type="evidence" value="ECO:0007669"/>
    <property type="project" value="UniProtKB-SubCell"/>
</dbReference>
<dbReference type="GO" id="GO:0016567">
    <property type="term" value="P:protein ubiquitination"/>
    <property type="evidence" value="ECO:0007669"/>
    <property type="project" value="UniProtKB-ARBA"/>
</dbReference>
<keyword evidence="14" id="KW-0576">Peroxisome</keyword>
<evidence type="ECO:0000256" key="11">
    <source>
        <dbReference type="ARBA" id="ARBA00022927"/>
    </source>
</evidence>
<evidence type="ECO:0000256" key="12">
    <source>
        <dbReference type="ARBA" id="ARBA00022989"/>
    </source>
</evidence>
<keyword evidence="13" id="KW-0472">Membrane</keyword>
<dbReference type="AlphaFoldDB" id="M5GFL8"/>
<evidence type="ECO:0000256" key="16">
    <source>
        <dbReference type="ARBA" id="ARBA00034438"/>
    </source>
</evidence>
<dbReference type="GO" id="GO:0016562">
    <property type="term" value="P:protein import into peroxisome matrix, receptor recycling"/>
    <property type="evidence" value="ECO:0007669"/>
    <property type="project" value="UniProtKB-ARBA"/>
</dbReference>
<organism evidence="20 21">
    <name type="scientific">Dacryopinax primogenitus (strain DJM 731)</name>
    <name type="common">Brown rot fungus</name>
    <dbReference type="NCBI Taxonomy" id="1858805"/>
    <lineage>
        <taxon>Eukaryota</taxon>
        <taxon>Fungi</taxon>
        <taxon>Dikarya</taxon>
        <taxon>Basidiomycota</taxon>
        <taxon>Agaricomycotina</taxon>
        <taxon>Dacrymycetes</taxon>
        <taxon>Dacrymycetales</taxon>
        <taxon>Dacrymycetaceae</taxon>
        <taxon>Dacryopinax</taxon>
    </lineage>
</organism>
<evidence type="ECO:0000256" key="4">
    <source>
        <dbReference type="ARBA" id="ARBA00022448"/>
    </source>
</evidence>
<keyword evidence="10" id="KW-0862">Zinc</keyword>
<reference evidence="20 21" key="1">
    <citation type="journal article" date="2012" name="Science">
        <title>The Paleozoic origin of enzymatic lignin decomposition reconstructed from 31 fungal genomes.</title>
        <authorList>
            <person name="Floudas D."/>
            <person name="Binder M."/>
            <person name="Riley R."/>
            <person name="Barry K."/>
            <person name="Blanchette R.A."/>
            <person name="Henrissat B."/>
            <person name="Martinez A.T."/>
            <person name="Otillar R."/>
            <person name="Spatafora J.W."/>
            <person name="Yadav J.S."/>
            <person name="Aerts A."/>
            <person name="Benoit I."/>
            <person name="Boyd A."/>
            <person name="Carlson A."/>
            <person name="Copeland A."/>
            <person name="Coutinho P.M."/>
            <person name="de Vries R.P."/>
            <person name="Ferreira P."/>
            <person name="Findley K."/>
            <person name="Foster B."/>
            <person name="Gaskell J."/>
            <person name="Glotzer D."/>
            <person name="Gorecki P."/>
            <person name="Heitman J."/>
            <person name="Hesse C."/>
            <person name="Hori C."/>
            <person name="Igarashi K."/>
            <person name="Jurgens J.A."/>
            <person name="Kallen N."/>
            <person name="Kersten P."/>
            <person name="Kohler A."/>
            <person name="Kuees U."/>
            <person name="Kumar T.K.A."/>
            <person name="Kuo A."/>
            <person name="LaButti K."/>
            <person name="Larrondo L.F."/>
            <person name="Lindquist E."/>
            <person name="Ling A."/>
            <person name="Lombard V."/>
            <person name="Lucas S."/>
            <person name="Lundell T."/>
            <person name="Martin R."/>
            <person name="McLaughlin D.J."/>
            <person name="Morgenstern I."/>
            <person name="Morin E."/>
            <person name="Murat C."/>
            <person name="Nagy L.G."/>
            <person name="Nolan M."/>
            <person name="Ohm R.A."/>
            <person name="Patyshakuliyeva A."/>
            <person name="Rokas A."/>
            <person name="Ruiz-Duenas F.J."/>
            <person name="Sabat G."/>
            <person name="Salamov A."/>
            <person name="Samejima M."/>
            <person name="Schmutz J."/>
            <person name="Slot J.C."/>
            <person name="St John F."/>
            <person name="Stenlid J."/>
            <person name="Sun H."/>
            <person name="Sun S."/>
            <person name="Syed K."/>
            <person name="Tsang A."/>
            <person name="Wiebenga A."/>
            <person name="Young D."/>
            <person name="Pisabarro A."/>
            <person name="Eastwood D.C."/>
            <person name="Martin F."/>
            <person name="Cullen D."/>
            <person name="Grigoriev I.V."/>
            <person name="Hibbett D.S."/>
        </authorList>
    </citation>
    <scope>NUCLEOTIDE SEQUENCE [LARGE SCALE GENOMIC DNA]</scope>
    <source>
        <strain evidence="20 21">DJM-731 SS1</strain>
    </source>
</reference>
<evidence type="ECO:0000256" key="7">
    <source>
        <dbReference type="ARBA" id="ARBA00022723"/>
    </source>
</evidence>
<evidence type="ECO:0000313" key="21">
    <source>
        <dbReference type="Proteomes" id="UP000030653"/>
    </source>
</evidence>
<keyword evidence="5" id="KW-0808">Transferase</keyword>
<dbReference type="GO" id="GO:0008270">
    <property type="term" value="F:zinc ion binding"/>
    <property type="evidence" value="ECO:0007669"/>
    <property type="project" value="UniProtKB-KW"/>
</dbReference>
<keyword evidence="4" id="KW-0813">Transport</keyword>
<dbReference type="Pfam" id="PF04757">
    <property type="entry name" value="Pex2_Pex12"/>
    <property type="match status" value="1"/>
</dbReference>
<evidence type="ECO:0000256" key="13">
    <source>
        <dbReference type="ARBA" id="ARBA00023136"/>
    </source>
</evidence>
<dbReference type="GO" id="GO:0061630">
    <property type="term" value="F:ubiquitin protein ligase activity"/>
    <property type="evidence" value="ECO:0007669"/>
    <property type="project" value="UniProtKB-EC"/>
</dbReference>
<dbReference type="EMBL" id="JH795855">
    <property type="protein sequence ID" value="EJU06432.1"/>
    <property type="molecule type" value="Genomic_DNA"/>
</dbReference>
<comment type="catalytic activity">
    <reaction evidence="16">
        <text>[E2 ubiquitin-conjugating enzyme]-S-ubiquitinyl-L-cysteine + [acceptor protein]-L-cysteine = [E2 ubiquitin-conjugating enzyme]-L-cysteine + [acceptor protein]-S-ubiquitinyl-L-cysteine.</text>
        <dbReference type="EC" id="2.3.2.36"/>
    </reaction>
</comment>
<comment type="similarity">
    <text evidence="3">Belongs to the pex2/pex10/pex12 family.</text>
</comment>
<evidence type="ECO:0000256" key="17">
    <source>
        <dbReference type="ARBA" id="ARBA00034523"/>
    </source>
</evidence>
<evidence type="ECO:0000256" key="8">
    <source>
        <dbReference type="ARBA" id="ARBA00022771"/>
    </source>
</evidence>
<dbReference type="OrthoDB" id="1701437at2759"/>
<feature type="region of interest" description="Disordered" evidence="18">
    <location>
        <begin position="381"/>
        <end position="401"/>
    </location>
</feature>
<dbReference type="SUPFAM" id="SSF57850">
    <property type="entry name" value="RING/U-box"/>
    <property type="match status" value="1"/>
</dbReference>
<dbReference type="Proteomes" id="UP000030653">
    <property type="component" value="Unassembled WGS sequence"/>
</dbReference>
<evidence type="ECO:0000313" key="20">
    <source>
        <dbReference type="EMBL" id="EJU06432.1"/>
    </source>
</evidence>
<dbReference type="PROSITE" id="PS00518">
    <property type="entry name" value="ZF_RING_1"/>
    <property type="match status" value="1"/>
</dbReference>
<evidence type="ECO:0000256" key="6">
    <source>
        <dbReference type="ARBA" id="ARBA00022692"/>
    </source>
</evidence>
<keyword evidence="11" id="KW-0653">Protein transport</keyword>
<evidence type="ECO:0000256" key="5">
    <source>
        <dbReference type="ARBA" id="ARBA00022679"/>
    </source>
</evidence>
<dbReference type="GeneID" id="63684635"/>
<proteinExistence type="inferred from homology"/>
<keyword evidence="9" id="KW-0833">Ubl conjugation pathway</keyword>
<evidence type="ECO:0000256" key="2">
    <source>
        <dbReference type="ARBA" id="ARBA00004906"/>
    </source>
</evidence>
<keyword evidence="7" id="KW-0479">Metal-binding</keyword>